<accession>A0A0A9C169</accession>
<sequence length="33" mass="3958">MIKKKCTRIVQRLQAQKRDLKESRGNYSTDHPK</sequence>
<organism evidence="2">
    <name type="scientific">Arundo donax</name>
    <name type="common">Giant reed</name>
    <name type="synonym">Donax arundinaceus</name>
    <dbReference type="NCBI Taxonomy" id="35708"/>
    <lineage>
        <taxon>Eukaryota</taxon>
        <taxon>Viridiplantae</taxon>
        <taxon>Streptophyta</taxon>
        <taxon>Embryophyta</taxon>
        <taxon>Tracheophyta</taxon>
        <taxon>Spermatophyta</taxon>
        <taxon>Magnoliopsida</taxon>
        <taxon>Liliopsida</taxon>
        <taxon>Poales</taxon>
        <taxon>Poaceae</taxon>
        <taxon>PACMAD clade</taxon>
        <taxon>Arundinoideae</taxon>
        <taxon>Arundineae</taxon>
        <taxon>Arundo</taxon>
    </lineage>
</organism>
<feature type="compositionally biased region" description="Basic and acidic residues" evidence="1">
    <location>
        <begin position="16"/>
        <end position="33"/>
    </location>
</feature>
<evidence type="ECO:0000313" key="2">
    <source>
        <dbReference type="EMBL" id="JAD68198.1"/>
    </source>
</evidence>
<feature type="region of interest" description="Disordered" evidence="1">
    <location>
        <begin position="13"/>
        <end position="33"/>
    </location>
</feature>
<reference evidence="2" key="1">
    <citation type="submission" date="2014-09" db="EMBL/GenBank/DDBJ databases">
        <authorList>
            <person name="Magalhaes I.L.F."/>
            <person name="Oliveira U."/>
            <person name="Santos F.R."/>
            <person name="Vidigal T.H.D.A."/>
            <person name="Brescovit A.D."/>
            <person name="Santos A.J."/>
        </authorList>
    </citation>
    <scope>NUCLEOTIDE SEQUENCE</scope>
    <source>
        <tissue evidence="2">Shoot tissue taken approximately 20 cm above the soil surface</tissue>
    </source>
</reference>
<evidence type="ECO:0000256" key="1">
    <source>
        <dbReference type="SAM" id="MobiDB-lite"/>
    </source>
</evidence>
<protein>
    <submittedName>
        <fullName evidence="2">Uncharacterized protein</fullName>
    </submittedName>
</protein>
<reference evidence="2" key="2">
    <citation type="journal article" date="2015" name="Data Brief">
        <title>Shoot transcriptome of the giant reed, Arundo donax.</title>
        <authorList>
            <person name="Barrero R.A."/>
            <person name="Guerrero F.D."/>
            <person name="Moolhuijzen P."/>
            <person name="Goolsby J.A."/>
            <person name="Tidwell J."/>
            <person name="Bellgard S.E."/>
            <person name="Bellgard M.I."/>
        </authorList>
    </citation>
    <scope>NUCLEOTIDE SEQUENCE</scope>
    <source>
        <tissue evidence="2">Shoot tissue taken approximately 20 cm above the soil surface</tissue>
    </source>
</reference>
<name>A0A0A9C169_ARUDO</name>
<proteinExistence type="predicted"/>
<dbReference type="AlphaFoldDB" id="A0A0A9C169"/>
<dbReference type="EMBL" id="GBRH01229697">
    <property type="protein sequence ID" value="JAD68198.1"/>
    <property type="molecule type" value="Transcribed_RNA"/>
</dbReference>